<dbReference type="AlphaFoldDB" id="A0A8X6J5N2"/>
<feature type="non-terminal residue" evidence="1">
    <location>
        <position position="48"/>
    </location>
</feature>
<comment type="caution">
    <text evidence="1">The sequence shown here is derived from an EMBL/GenBank/DDBJ whole genome shotgun (WGS) entry which is preliminary data.</text>
</comment>
<dbReference type="EMBL" id="BMAW01089046">
    <property type="protein sequence ID" value="GFS37796.1"/>
    <property type="molecule type" value="Genomic_DNA"/>
</dbReference>
<protein>
    <submittedName>
        <fullName evidence="1">Uncharacterized protein</fullName>
    </submittedName>
</protein>
<sequence length="48" mass="5562">MGRLSQQDIDRDSRTVSLCSKLSGQNCFLYIMVEDTIRNHDVKMLKSE</sequence>
<accession>A0A8X6J5N2</accession>
<dbReference type="Proteomes" id="UP000887013">
    <property type="component" value="Unassembled WGS sequence"/>
</dbReference>
<proteinExistence type="predicted"/>
<gene>
    <name evidence="1" type="ORF">NPIL_695841</name>
</gene>
<organism evidence="1 2">
    <name type="scientific">Nephila pilipes</name>
    <name type="common">Giant wood spider</name>
    <name type="synonym">Nephila maculata</name>
    <dbReference type="NCBI Taxonomy" id="299642"/>
    <lineage>
        <taxon>Eukaryota</taxon>
        <taxon>Metazoa</taxon>
        <taxon>Ecdysozoa</taxon>
        <taxon>Arthropoda</taxon>
        <taxon>Chelicerata</taxon>
        <taxon>Arachnida</taxon>
        <taxon>Araneae</taxon>
        <taxon>Araneomorphae</taxon>
        <taxon>Entelegynae</taxon>
        <taxon>Araneoidea</taxon>
        <taxon>Nephilidae</taxon>
        <taxon>Nephila</taxon>
    </lineage>
</organism>
<reference evidence="1" key="1">
    <citation type="submission" date="2020-08" db="EMBL/GenBank/DDBJ databases">
        <title>Multicomponent nature underlies the extraordinary mechanical properties of spider dragline silk.</title>
        <authorList>
            <person name="Kono N."/>
            <person name="Nakamura H."/>
            <person name="Mori M."/>
            <person name="Yoshida Y."/>
            <person name="Ohtoshi R."/>
            <person name="Malay A.D."/>
            <person name="Moran D.A.P."/>
            <person name="Tomita M."/>
            <person name="Numata K."/>
            <person name="Arakawa K."/>
        </authorList>
    </citation>
    <scope>NUCLEOTIDE SEQUENCE</scope>
</reference>
<evidence type="ECO:0000313" key="1">
    <source>
        <dbReference type="EMBL" id="GFS37796.1"/>
    </source>
</evidence>
<evidence type="ECO:0000313" key="2">
    <source>
        <dbReference type="Proteomes" id="UP000887013"/>
    </source>
</evidence>
<name>A0A8X6J5N2_NEPPI</name>
<keyword evidence="2" id="KW-1185">Reference proteome</keyword>